<comment type="catalytic activity">
    <reaction evidence="1">
        <text>Hydrolysis of terminal non-reducing N-acetyl-D-hexosamine residues in N-acetyl-beta-D-hexosaminides.</text>
        <dbReference type="EC" id="3.2.1.52"/>
    </reaction>
</comment>
<dbReference type="InterPro" id="IPR036962">
    <property type="entry name" value="Glyco_hydro_3_N_sf"/>
</dbReference>
<evidence type="ECO:0000259" key="6">
    <source>
        <dbReference type="Pfam" id="PF00933"/>
    </source>
</evidence>
<evidence type="ECO:0000256" key="3">
    <source>
        <dbReference type="ARBA" id="ARBA00012663"/>
    </source>
</evidence>
<organism evidence="7 8">
    <name type="scientific">Pacificitalea manganoxidans</name>
    <dbReference type="NCBI Taxonomy" id="1411902"/>
    <lineage>
        <taxon>Bacteria</taxon>
        <taxon>Pseudomonadati</taxon>
        <taxon>Pseudomonadota</taxon>
        <taxon>Alphaproteobacteria</taxon>
        <taxon>Rhodobacterales</taxon>
        <taxon>Paracoccaceae</taxon>
        <taxon>Pacificitalea</taxon>
    </lineage>
</organism>
<evidence type="ECO:0000256" key="2">
    <source>
        <dbReference type="ARBA" id="ARBA00005336"/>
    </source>
</evidence>
<dbReference type="Pfam" id="PF00933">
    <property type="entry name" value="Glyco_hydro_3"/>
    <property type="match status" value="1"/>
</dbReference>
<evidence type="ECO:0000256" key="5">
    <source>
        <dbReference type="ARBA" id="ARBA00023295"/>
    </source>
</evidence>
<dbReference type="GO" id="GO:0004563">
    <property type="term" value="F:beta-N-acetylhexosaminidase activity"/>
    <property type="evidence" value="ECO:0007669"/>
    <property type="project" value="UniProtKB-EC"/>
</dbReference>
<dbReference type="SUPFAM" id="SSF51445">
    <property type="entry name" value="(Trans)glycosidases"/>
    <property type="match status" value="1"/>
</dbReference>
<dbReference type="GO" id="GO:0005975">
    <property type="term" value="P:carbohydrate metabolic process"/>
    <property type="evidence" value="ECO:0007669"/>
    <property type="project" value="InterPro"/>
</dbReference>
<keyword evidence="5" id="KW-0326">Glycosidase</keyword>
<feature type="domain" description="Glycoside hydrolase family 3 N-terminal" evidence="6">
    <location>
        <begin position="18"/>
        <end position="291"/>
    </location>
</feature>
<dbReference type="InterPro" id="IPR050226">
    <property type="entry name" value="NagZ_Beta-hexosaminidase"/>
</dbReference>
<keyword evidence="4" id="KW-0378">Hydrolase</keyword>
<proteinExistence type="inferred from homology"/>
<dbReference type="PANTHER" id="PTHR30480">
    <property type="entry name" value="BETA-HEXOSAMINIDASE-RELATED"/>
    <property type="match status" value="1"/>
</dbReference>
<dbReference type="Gene3D" id="3.20.20.300">
    <property type="entry name" value="Glycoside hydrolase, family 3, N-terminal domain"/>
    <property type="match status" value="1"/>
</dbReference>
<dbReference type="PANTHER" id="PTHR30480:SF13">
    <property type="entry name" value="BETA-HEXOSAMINIDASE"/>
    <property type="match status" value="1"/>
</dbReference>
<dbReference type="NCBIfam" id="NF003740">
    <property type="entry name" value="PRK05337.1"/>
    <property type="match status" value="1"/>
</dbReference>
<dbReference type="InterPro" id="IPR017853">
    <property type="entry name" value="GH"/>
</dbReference>
<dbReference type="OrthoDB" id="9786661at2"/>
<evidence type="ECO:0000313" key="7">
    <source>
        <dbReference type="EMBL" id="ATI41652.1"/>
    </source>
</evidence>
<reference evidence="7 8" key="1">
    <citation type="submission" date="2017-05" db="EMBL/GenBank/DDBJ databases">
        <title>Comparative genomic and metabolic analysis of manganese-oxidizing mechanisms in Celeribater manganoxidans DY25T: its adaption to the environment of polymetallic nodule.</title>
        <authorList>
            <person name="Wang X."/>
        </authorList>
    </citation>
    <scope>NUCLEOTIDE SEQUENCE [LARGE SCALE GENOMIC DNA]</scope>
    <source>
        <strain evidence="7 8">DY25</strain>
    </source>
</reference>
<evidence type="ECO:0000313" key="8">
    <source>
        <dbReference type="Proteomes" id="UP000219050"/>
    </source>
</evidence>
<name>A0A291LY79_9RHOB</name>
<dbReference type="EMBL" id="CP021404">
    <property type="protein sequence ID" value="ATI41652.1"/>
    <property type="molecule type" value="Genomic_DNA"/>
</dbReference>
<dbReference type="RefSeq" id="WP_097373036.1">
    <property type="nucleotide sequence ID" value="NZ_CP021404.1"/>
</dbReference>
<evidence type="ECO:0000256" key="4">
    <source>
        <dbReference type="ARBA" id="ARBA00022801"/>
    </source>
</evidence>
<sequence length="335" mass="35500">MSYSATILGCAGPVLTAEERALFAQARPWGFILFSRNLETPEQIRALCAALRDAAGHDAVILIDQEGGRVQRLRPPLGREWLPPLDQIRAAPDHATACRGMYLRYRLIAAELRALGIDGNCAPMVDVADDETHDFLRNRCYGDAPSAVADLGRAVADGLLAGGVLPVLKHIPGHGRGRLDSHLELPVVDATRADLDARDFPPFHALRDLPMAMTAHIVYTALDPDLPATISAPAISVIREALAFDGLLMSDDISMEALSGSIAARSAAAIAAGCDVVLHCNGKMPEMLATVEASGVLRGAALRRADAAVAARRSPDDIDIAALTAEFDALPAPAF</sequence>
<evidence type="ECO:0000256" key="1">
    <source>
        <dbReference type="ARBA" id="ARBA00001231"/>
    </source>
</evidence>
<accession>A0A291LY79</accession>
<dbReference type="EC" id="3.2.1.52" evidence="3"/>
<comment type="similarity">
    <text evidence="2">Belongs to the glycosyl hydrolase 3 family.</text>
</comment>
<dbReference type="AlphaFoldDB" id="A0A291LY79"/>
<protein>
    <recommendedName>
        <fullName evidence="3">beta-N-acetylhexosaminidase</fullName>
        <ecNumber evidence="3">3.2.1.52</ecNumber>
    </recommendedName>
</protein>
<dbReference type="Proteomes" id="UP000219050">
    <property type="component" value="Chromosome"/>
</dbReference>
<dbReference type="GO" id="GO:0009254">
    <property type="term" value="P:peptidoglycan turnover"/>
    <property type="evidence" value="ECO:0007669"/>
    <property type="project" value="TreeGrafter"/>
</dbReference>
<dbReference type="InterPro" id="IPR001764">
    <property type="entry name" value="Glyco_hydro_3_N"/>
</dbReference>
<keyword evidence="8" id="KW-1185">Reference proteome</keyword>
<gene>
    <name evidence="7" type="ORF">CBW24_06330</name>
</gene>
<dbReference type="KEGG" id="cmag:CBW24_06330"/>